<sequence length="139" mass="15219">MTSKNMTSAGSGPSTQPKGAGKKRKRFLEHQDSVGLALSVANAQEDKTAERLERHRHGKDGETPSADSKKRPSGKSASKLKLKETKATIAADRARHKKERVQKKKRKDGAQVQANSRDNDGSAAVDKGKRETRKRVSFV</sequence>
<dbReference type="AlphaFoldDB" id="A0A5C3R2I8"/>
<proteinExistence type="predicted"/>
<feature type="compositionally biased region" description="Basic and acidic residues" evidence="1">
    <location>
        <begin position="44"/>
        <end position="70"/>
    </location>
</feature>
<dbReference type="OrthoDB" id="2620452at2759"/>
<feature type="compositionally biased region" description="Polar residues" evidence="1">
    <location>
        <begin position="1"/>
        <end position="17"/>
    </location>
</feature>
<name>A0A5C3R2I8_9AGAR</name>
<feature type="region of interest" description="Disordered" evidence="1">
    <location>
        <begin position="1"/>
        <end position="139"/>
    </location>
</feature>
<feature type="compositionally biased region" description="Basic residues" evidence="1">
    <location>
        <begin position="130"/>
        <end position="139"/>
    </location>
</feature>
<keyword evidence="3" id="KW-1185">Reference proteome</keyword>
<dbReference type="EMBL" id="ML178814">
    <property type="protein sequence ID" value="TFL07887.1"/>
    <property type="molecule type" value="Genomic_DNA"/>
</dbReference>
<evidence type="ECO:0000256" key="1">
    <source>
        <dbReference type="SAM" id="MobiDB-lite"/>
    </source>
</evidence>
<gene>
    <name evidence="2" type="ORF">BDV98DRAFT_579144</name>
</gene>
<accession>A0A5C3R2I8</accession>
<reference evidence="2 3" key="1">
    <citation type="journal article" date="2019" name="Nat. Ecol. Evol.">
        <title>Megaphylogeny resolves global patterns of mushroom evolution.</title>
        <authorList>
            <person name="Varga T."/>
            <person name="Krizsan K."/>
            <person name="Foldi C."/>
            <person name="Dima B."/>
            <person name="Sanchez-Garcia M."/>
            <person name="Sanchez-Ramirez S."/>
            <person name="Szollosi G.J."/>
            <person name="Szarkandi J.G."/>
            <person name="Papp V."/>
            <person name="Albert L."/>
            <person name="Andreopoulos W."/>
            <person name="Angelini C."/>
            <person name="Antonin V."/>
            <person name="Barry K.W."/>
            <person name="Bougher N.L."/>
            <person name="Buchanan P."/>
            <person name="Buyck B."/>
            <person name="Bense V."/>
            <person name="Catcheside P."/>
            <person name="Chovatia M."/>
            <person name="Cooper J."/>
            <person name="Damon W."/>
            <person name="Desjardin D."/>
            <person name="Finy P."/>
            <person name="Geml J."/>
            <person name="Haridas S."/>
            <person name="Hughes K."/>
            <person name="Justo A."/>
            <person name="Karasinski D."/>
            <person name="Kautmanova I."/>
            <person name="Kiss B."/>
            <person name="Kocsube S."/>
            <person name="Kotiranta H."/>
            <person name="LaButti K.M."/>
            <person name="Lechner B.E."/>
            <person name="Liimatainen K."/>
            <person name="Lipzen A."/>
            <person name="Lukacs Z."/>
            <person name="Mihaltcheva S."/>
            <person name="Morgado L.N."/>
            <person name="Niskanen T."/>
            <person name="Noordeloos M.E."/>
            <person name="Ohm R.A."/>
            <person name="Ortiz-Santana B."/>
            <person name="Ovrebo C."/>
            <person name="Racz N."/>
            <person name="Riley R."/>
            <person name="Savchenko A."/>
            <person name="Shiryaev A."/>
            <person name="Soop K."/>
            <person name="Spirin V."/>
            <person name="Szebenyi C."/>
            <person name="Tomsovsky M."/>
            <person name="Tulloss R.E."/>
            <person name="Uehling J."/>
            <person name="Grigoriev I.V."/>
            <person name="Vagvolgyi C."/>
            <person name="Papp T."/>
            <person name="Martin F.M."/>
            <person name="Miettinen O."/>
            <person name="Hibbett D.S."/>
            <person name="Nagy L.G."/>
        </authorList>
    </citation>
    <scope>NUCLEOTIDE SEQUENCE [LARGE SCALE GENOMIC DNA]</scope>
    <source>
        <strain evidence="2 3">CBS 309.79</strain>
    </source>
</reference>
<dbReference type="Proteomes" id="UP000305067">
    <property type="component" value="Unassembled WGS sequence"/>
</dbReference>
<evidence type="ECO:0000313" key="3">
    <source>
        <dbReference type="Proteomes" id="UP000305067"/>
    </source>
</evidence>
<organism evidence="2 3">
    <name type="scientific">Pterulicium gracile</name>
    <dbReference type="NCBI Taxonomy" id="1884261"/>
    <lineage>
        <taxon>Eukaryota</taxon>
        <taxon>Fungi</taxon>
        <taxon>Dikarya</taxon>
        <taxon>Basidiomycota</taxon>
        <taxon>Agaricomycotina</taxon>
        <taxon>Agaricomycetes</taxon>
        <taxon>Agaricomycetidae</taxon>
        <taxon>Agaricales</taxon>
        <taxon>Pleurotineae</taxon>
        <taxon>Pterulaceae</taxon>
        <taxon>Pterulicium</taxon>
    </lineage>
</organism>
<evidence type="ECO:0000313" key="2">
    <source>
        <dbReference type="EMBL" id="TFL07887.1"/>
    </source>
</evidence>
<feature type="compositionally biased region" description="Basic residues" evidence="1">
    <location>
        <begin position="94"/>
        <end position="107"/>
    </location>
</feature>
<protein>
    <submittedName>
        <fullName evidence="2">Uncharacterized protein</fullName>
    </submittedName>
</protein>